<protein>
    <recommendedName>
        <fullName evidence="3">Tail protein</fullName>
    </recommendedName>
</protein>
<gene>
    <name evidence="2" type="ORF">MM415A01095_0010</name>
    <name evidence="1" type="ORF">TM448A00739_0014</name>
</gene>
<evidence type="ECO:0008006" key="3">
    <source>
        <dbReference type="Google" id="ProtNLM"/>
    </source>
</evidence>
<organism evidence="1">
    <name type="scientific">viral metagenome</name>
    <dbReference type="NCBI Taxonomy" id="1070528"/>
    <lineage>
        <taxon>unclassified sequences</taxon>
        <taxon>metagenomes</taxon>
        <taxon>organismal metagenomes</taxon>
    </lineage>
</organism>
<reference evidence="1" key="1">
    <citation type="submission" date="2020-03" db="EMBL/GenBank/DDBJ databases">
        <title>The deep terrestrial virosphere.</title>
        <authorList>
            <person name="Holmfeldt K."/>
            <person name="Nilsson E."/>
            <person name="Simone D."/>
            <person name="Lopez-Fernandez M."/>
            <person name="Wu X."/>
            <person name="de Brujin I."/>
            <person name="Lundin D."/>
            <person name="Andersson A."/>
            <person name="Bertilsson S."/>
            <person name="Dopson M."/>
        </authorList>
    </citation>
    <scope>NUCLEOTIDE SEQUENCE</scope>
    <source>
        <strain evidence="2">MM415A01095</strain>
        <strain evidence="1">TM448A00739</strain>
    </source>
</reference>
<dbReference type="AlphaFoldDB" id="A0A6H1ZKT9"/>
<sequence>MTTISTGNYTVGGVDLYFNASIAPASLNATTGGVTPGSTFRHAGNNLGNIITSEIVPDVTYLEHYVAVNGKRKKDKVVVSMESITIPFTFDEMNEANIQKFFLASNLSGNKLAVLQEPLNEGSVSLHFRTNVGQDMVYSIPKAIIRPDGPLSIGNGEDWWSAPMVIEVLNYTGGQWASKPYGVLDTAPGGAS</sequence>
<evidence type="ECO:0000313" key="1">
    <source>
        <dbReference type="EMBL" id="QJA47810.1"/>
    </source>
</evidence>
<dbReference type="EMBL" id="MT144058">
    <property type="protein sequence ID" value="QJA47810.1"/>
    <property type="molecule type" value="Genomic_DNA"/>
</dbReference>
<accession>A0A6H1ZKT9</accession>
<evidence type="ECO:0000313" key="2">
    <source>
        <dbReference type="EMBL" id="QJA78281.1"/>
    </source>
</evidence>
<name>A0A6H1ZKT9_9ZZZZ</name>
<proteinExistence type="predicted"/>
<dbReference type="EMBL" id="MT142329">
    <property type="protein sequence ID" value="QJA78281.1"/>
    <property type="molecule type" value="Genomic_DNA"/>
</dbReference>